<keyword evidence="3" id="KW-1185">Reference proteome</keyword>
<feature type="transmembrane region" description="Helical" evidence="1">
    <location>
        <begin position="140"/>
        <end position="160"/>
    </location>
</feature>
<evidence type="ECO:0000313" key="2">
    <source>
        <dbReference type="EMBL" id="AYQ73155.1"/>
    </source>
</evidence>
<proteinExistence type="predicted"/>
<keyword evidence="1" id="KW-0812">Transmembrane</keyword>
<keyword evidence="1" id="KW-1133">Transmembrane helix</keyword>
<accession>A0A3G3JY34</accession>
<feature type="transmembrane region" description="Helical" evidence="1">
    <location>
        <begin position="361"/>
        <end position="382"/>
    </location>
</feature>
<evidence type="ECO:0000256" key="1">
    <source>
        <dbReference type="SAM" id="Phobius"/>
    </source>
</evidence>
<evidence type="ECO:0000313" key="3">
    <source>
        <dbReference type="Proteomes" id="UP000269097"/>
    </source>
</evidence>
<feature type="transmembrane region" description="Helical" evidence="1">
    <location>
        <begin position="166"/>
        <end position="187"/>
    </location>
</feature>
<name>A0A3G3JY34_9BACL</name>
<dbReference type="KEGG" id="coh:EAV92_11605"/>
<dbReference type="AlphaFoldDB" id="A0A3G3JY34"/>
<feature type="transmembrane region" description="Helical" evidence="1">
    <location>
        <begin position="109"/>
        <end position="128"/>
    </location>
</feature>
<keyword evidence="1" id="KW-0472">Membrane</keyword>
<protein>
    <submittedName>
        <fullName evidence="2">Multi antimicrobial extrusion protein MatE</fullName>
    </submittedName>
</protein>
<sequence>MGFSVVLINLSHVIINGTLARAADQETILAGYALGMSLLAVAERPAVLLRQTCSALVRDRQSYRAVRAVGFAVFSAALAFGALVAYTPLGKWIFGGAFGAEPDVEAQAIRTWQALMFLAVFSGLRCFYQGVIIYRMRTKWLTVGMVFRLAGMFLLSQFFIHAGITSSLQGAVIFVFGMMIEALLSWIECRKLVGEMPERAEECMIEKPKHVFPFYNPLLFSSLIVVWVLPILNALLGTTDRAKLAVASFAVAGSLMNLMLGFFTYFHQIALHFGKSNPEQVRRFTLALGFVPALFQIALSFTPIGPWMLSHALHVKGELLEASLHALRGFVPFVLVFPWLDTLNGFVMSKGETKLMFGSQTANAAVTILAIAAFVLSLPGWAGVLGSFAQSAGTAAELALLFWLYRRNRKRERTISAGLRSPDHPTGVTLHE</sequence>
<feature type="transmembrane region" description="Helical" evidence="1">
    <location>
        <begin position="286"/>
        <end position="309"/>
    </location>
</feature>
<reference evidence="2 3" key="1">
    <citation type="submission" date="2018-10" db="EMBL/GenBank/DDBJ databases">
        <title>Genome Sequence of Cohnella sp.</title>
        <authorList>
            <person name="Srinivasan S."/>
            <person name="Kim M.K."/>
        </authorList>
    </citation>
    <scope>NUCLEOTIDE SEQUENCE [LARGE SCALE GENOMIC DNA]</scope>
    <source>
        <strain evidence="2 3">18JY8-7</strain>
    </source>
</reference>
<feature type="transmembrane region" description="Helical" evidence="1">
    <location>
        <begin position="329"/>
        <end position="349"/>
    </location>
</feature>
<feature type="transmembrane region" description="Helical" evidence="1">
    <location>
        <begin position="388"/>
        <end position="405"/>
    </location>
</feature>
<dbReference type="EMBL" id="CP033433">
    <property type="protein sequence ID" value="AYQ73155.1"/>
    <property type="molecule type" value="Genomic_DNA"/>
</dbReference>
<feature type="transmembrane region" description="Helical" evidence="1">
    <location>
        <begin position="214"/>
        <end position="232"/>
    </location>
</feature>
<gene>
    <name evidence="2" type="ORF">EAV92_11605</name>
</gene>
<feature type="transmembrane region" description="Helical" evidence="1">
    <location>
        <begin position="244"/>
        <end position="266"/>
    </location>
</feature>
<dbReference type="Proteomes" id="UP000269097">
    <property type="component" value="Chromosome"/>
</dbReference>
<feature type="transmembrane region" description="Helical" evidence="1">
    <location>
        <begin position="69"/>
        <end position="89"/>
    </location>
</feature>
<organism evidence="2 3">
    <name type="scientific">Cohnella candidum</name>
    <dbReference type="NCBI Taxonomy" id="2674991"/>
    <lineage>
        <taxon>Bacteria</taxon>
        <taxon>Bacillati</taxon>
        <taxon>Bacillota</taxon>
        <taxon>Bacilli</taxon>
        <taxon>Bacillales</taxon>
        <taxon>Paenibacillaceae</taxon>
        <taxon>Cohnella</taxon>
    </lineage>
</organism>